<dbReference type="PANTHER" id="PTHR47074:SF11">
    <property type="entry name" value="REVERSE TRANSCRIPTASE-LIKE PROTEIN"/>
    <property type="match status" value="1"/>
</dbReference>
<name>A0AAD9U1F0_9ROSI</name>
<dbReference type="InterPro" id="IPR052929">
    <property type="entry name" value="RNase_H-like_EbsB-rel"/>
</dbReference>
<dbReference type="AlphaFoldDB" id="A0AAD9U1F0"/>
<evidence type="ECO:0000313" key="4">
    <source>
        <dbReference type="Proteomes" id="UP001280121"/>
    </source>
</evidence>
<dbReference type="GO" id="GO:0004523">
    <property type="term" value="F:RNA-DNA hybrid ribonuclease activity"/>
    <property type="evidence" value="ECO:0007669"/>
    <property type="project" value="InterPro"/>
</dbReference>
<dbReference type="InterPro" id="IPR012337">
    <property type="entry name" value="RNaseH-like_sf"/>
</dbReference>
<proteinExistence type="predicted"/>
<protein>
    <recommendedName>
        <fullName evidence="2">RNase H type-1 domain-containing protein</fullName>
    </recommendedName>
</protein>
<dbReference type="GO" id="GO:0003676">
    <property type="term" value="F:nucleic acid binding"/>
    <property type="evidence" value="ECO:0007669"/>
    <property type="project" value="InterPro"/>
</dbReference>
<comment type="caution">
    <text evidence="3">The sequence shown here is derived from an EMBL/GenBank/DDBJ whole genome shotgun (WGS) entry which is preliminary data.</text>
</comment>
<keyword evidence="4" id="KW-1185">Reference proteome</keyword>
<organism evidence="3 4">
    <name type="scientific">Dipteronia dyeriana</name>
    <dbReference type="NCBI Taxonomy" id="168575"/>
    <lineage>
        <taxon>Eukaryota</taxon>
        <taxon>Viridiplantae</taxon>
        <taxon>Streptophyta</taxon>
        <taxon>Embryophyta</taxon>
        <taxon>Tracheophyta</taxon>
        <taxon>Spermatophyta</taxon>
        <taxon>Magnoliopsida</taxon>
        <taxon>eudicotyledons</taxon>
        <taxon>Gunneridae</taxon>
        <taxon>Pentapetalae</taxon>
        <taxon>rosids</taxon>
        <taxon>malvids</taxon>
        <taxon>Sapindales</taxon>
        <taxon>Sapindaceae</taxon>
        <taxon>Hippocastanoideae</taxon>
        <taxon>Acereae</taxon>
        <taxon>Dipteronia</taxon>
    </lineage>
</organism>
<dbReference type="Proteomes" id="UP001280121">
    <property type="component" value="Unassembled WGS sequence"/>
</dbReference>
<evidence type="ECO:0000259" key="2">
    <source>
        <dbReference type="Pfam" id="PF13456"/>
    </source>
</evidence>
<accession>A0AAD9U1F0</accession>
<dbReference type="Gene3D" id="3.30.420.10">
    <property type="entry name" value="Ribonuclease H-like superfamily/Ribonuclease H"/>
    <property type="match status" value="1"/>
</dbReference>
<gene>
    <name evidence="3" type="ORF">Ddye_021252</name>
</gene>
<sequence>MAGMTDYRDANKKEKGPSSIGDCVENSWLPPDDRWYKVNTYAAISSDEMKMGLGIIIRDNKGAVMASSAQYLNAGYSPQVAEAMAIFRGLQFAVDTGLVPCMIESDAQVVINLLISGVPPLSDVGLIIQDNYSFYEKSFSCSFAFAPRKANMATHCLAKYGLSSSVDGYWMEECPPSVVLVVLGDCSLLL</sequence>
<dbReference type="Pfam" id="PF13456">
    <property type="entry name" value="RVT_3"/>
    <property type="match status" value="1"/>
</dbReference>
<dbReference type="EMBL" id="JANJYI010000006">
    <property type="protein sequence ID" value="KAK2646057.1"/>
    <property type="molecule type" value="Genomic_DNA"/>
</dbReference>
<evidence type="ECO:0000256" key="1">
    <source>
        <dbReference type="SAM" id="MobiDB-lite"/>
    </source>
</evidence>
<reference evidence="3" key="1">
    <citation type="journal article" date="2023" name="Plant J.">
        <title>Genome sequences and population genomics provide insights into the demographic history, inbreeding, and mutation load of two 'living fossil' tree species of Dipteronia.</title>
        <authorList>
            <person name="Feng Y."/>
            <person name="Comes H.P."/>
            <person name="Chen J."/>
            <person name="Zhu S."/>
            <person name="Lu R."/>
            <person name="Zhang X."/>
            <person name="Li P."/>
            <person name="Qiu J."/>
            <person name="Olsen K.M."/>
            <person name="Qiu Y."/>
        </authorList>
    </citation>
    <scope>NUCLEOTIDE SEQUENCE</scope>
    <source>
        <strain evidence="3">KIB01</strain>
    </source>
</reference>
<dbReference type="InterPro" id="IPR044730">
    <property type="entry name" value="RNase_H-like_dom_plant"/>
</dbReference>
<feature type="domain" description="RNase H type-1" evidence="2">
    <location>
        <begin position="41"/>
        <end position="160"/>
    </location>
</feature>
<dbReference type="CDD" id="cd06222">
    <property type="entry name" value="RNase_H_like"/>
    <property type="match status" value="1"/>
</dbReference>
<feature type="compositionally biased region" description="Basic and acidic residues" evidence="1">
    <location>
        <begin position="1"/>
        <end position="16"/>
    </location>
</feature>
<feature type="region of interest" description="Disordered" evidence="1">
    <location>
        <begin position="1"/>
        <end position="25"/>
    </location>
</feature>
<dbReference type="InterPro" id="IPR002156">
    <property type="entry name" value="RNaseH_domain"/>
</dbReference>
<dbReference type="SUPFAM" id="SSF53098">
    <property type="entry name" value="Ribonuclease H-like"/>
    <property type="match status" value="1"/>
</dbReference>
<dbReference type="PANTHER" id="PTHR47074">
    <property type="entry name" value="BNAC02G40300D PROTEIN"/>
    <property type="match status" value="1"/>
</dbReference>
<dbReference type="InterPro" id="IPR036397">
    <property type="entry name" value="RNaseH_sf"/>
</dbReference>
<evidence type="ECO:0000313" key="3">
    <source>
        <dbReference type="EMBL" id="KAK2646057.1"/>
    </source>
</evidence>